<sequence length="478" mass="51306">MSGPEHCELTIETVAGERLLAVAGGSDREHARFERMAPGPRAGVAYGPLSARNAAAARIVRPNLAPRPIGLSTSAGTGDRLGLATPGQAAAFRDFAPSLRAIFAQQSIREMDRLGRSPQQVLDDATFGCIEAGWTAPVGADADHLKTTDDIDRCLAAGFSLFTIDVGDFVEVCDEVPSDAELARLPWAELEDDLASARRRYAALRLELDSGVQTVGETELAHAMGKYGRAVAMGARLARHLMDRASSPVEIEIAVDETDEPTTPEEHVYIATELARLGIRWVSFAPRHLGSFEKGVEFAGDRAALYDSISRHAAIARALGPYKIGMHSGSDKFSIYDGVMEHTRGLVHLKTSGTSYLVALGVLATQRPELFRRAYAASLAAYRAARASYQVSAEAGTVPAPEELADAELPRLLLAPATRQILHVGYGAVLRTADGDGASFLGTELVAALTDHRDDYRDDLRAHFGRHLAPFSAVKVRS</sequence>
<gene>
    <name evidence="1" type="ORF">MTP13_12720</name>
</gene>
<organism evidence="1 2">
    <name type="scientific">Agromyces soli</name>
    <dbReference type="NCBI Taxonomy" id="659012"/>
    <lineage>
        <taxon>Bacteria</taxon>
        <taxon>Bacillati</taxon>
        <taxon>Actinomycetota</taxon>
        <taxon>Actinomycetes</taxon>
        <taxon>Micrococcales</taxon>
        <taxon>Microbacteriaceae</taxon>
        <taxon>Agromyces</taxon>
    </lineage>
</organism>
<dbReference type="Pfam" id="PF16257">
    <property type="entry name" value="UxaE"/>
    <property type="match status" value="1"/>
</dbReference>
<accession>A0ABY4ATL5</accession>
<evidence type="ECO:0000313" key="2">
    <source>
        <dbReference type="Proteomes" id="UP000831304"/>
    </source>
</evidence>
<dbReference type="InterPro" id="IPR032586">
    <property type="entry name" value="UxaE"/>
</dbReference>
<name>A0ABY4ATL5_9MICO</name>
<dbReference type="EMBL" id="CP094533">
    <property type="protein sequence ID" value="UOE25206.1"/>
    <property type="molecule type" value="Genomic_DNA"/>
</dbReference>
<dbReference type="Proteomes" id="UP000831304">
    <property type="component" value="Chromosome"/>
</dbReference>
<reference evidence="1 2" key="1">
    <citation type="submission" date="2022-03" db="EMBL/GenBank/DDBJ databases">
        <title>Agromyces sp. isolated from the gut of P. brevitarsis seulensis larvae.</title>
        <authorList>
            <person name="Won M."/>
            <person name="Kwon S.-W."/>
        </authorList>
    </citation>
    <scope>NUCLEOTIDE SEQUENCE [LARGE SCALE GENOMIC DNA]</scope>
    <source>
        <strain evidence="1 2">KACC 16215</strain>
    </source>
</reference>
<evidence type="ECO:0000313" key="1">
    <source>
        <dbReference type="EMBL" id="UOE25206.1"/>
    </source>
</evidence>
<dbReference type="RefSeq" id="WP_243568111.1">
    <property type="nucleotide sequence ID" value="NZ_BAAARD010000008.1"/>
</dbReference>
<keyword evidence="2" id="KW-1185">Reference proteome</keyword>
<protein>
    <submittedName>
        <fullName evidence="1">Tagaturonate epimerase family protein</fullName>
    </submittedName>
</protein>
<proteinExistence type="predicted"/>